<organism evidence="2 3">
    <name type="scientific">Chitinophaga agrisoli</name>
    <dbReference type="NCBI Taxonomy" id="2607653"/>
    <lineage>
        <taxon>Bacteria</taxon>
        <taxon>Pseudomonadati</taxon>
        <taxon>Bacteroidota</taxon>
        <taxon>Chitinophagia</taxon>
        <taxon>Chitinophagales</taxon>
        <taxon>Chitinophagaceae</taxon>
        <taxon>Chitinophaga</taxon>
    </lineage>
</organism>
<sequence length="106" mass="11979">MPPKALKDIPGRLTVPGHTGRFIHGEKSTLAFWEITEGSVSPLHQHMHEQITYIAEGIFEMQLGEEVYTLHQHDTLLIPSNTVHGGKAITDCKIIDTFCPVREDYR</sequence>
<dbReference type="PANTHER" id="PTHR40112:SF1">
    <property type="entry name" value="H2HPP ISOMERASE"/>
    <property type="match status" value="1"/>
</dbReference>
<dbReference type="PANTHER" id="PTHR40112">
    <property type="entry name" value="H2HPP ISOMERASE"/>
    <property type="match status" value="1"/>
</dbReference>
<proteinExistence type="predicted"/>
<dbReference type="AlphaFoldDB" id="A0A5B2W3T3"/>
<protein>
    <submittedName>
        <fullName evidence="2">Cupin domain-containing protein</fullName>
    </submittedName>
</protein>
<evidence type="ECO:0000313" key="3">
    <source>
        <dbReference type="Proteomes" id="UP000324611"/>
    </source>
</evidence>
<dbReference type="InterPro" id="IPR052535">
    <property type="entry name" value="Bacilysin_H2HPP_isomerase"/>
</dbReference>
<dbReference type="RefSeq" id="WP_149836598.1">
    <property type="nucleotide sequence ID" value="NZ_VUOC01000001.1"/>
</dbReference>
<dbReference type="CDD" id="cd02238">
    <property type="entry name" value="cupin_KdgF"/>
    <property type="match status" value="1"/>
</dbReference>
<feature type="domain" description="Cupin type-2" evidence="1">
    <location>
        <begin position="32"/>
        <end position="96"/>
    </location>
</feature>
<dbReference type="InterPro" id="IPR011051">
    <property type="entry name" value="RmlC_Cupin_sf"/>
</dbReference>
<dbReference type="Pfam" id="PF07883">
    <property type="entry name" value="Cupin_2"/>
    <property type="match status" value="1"/>
</dbReference>
<evidence type="ECO:0000313" key="2">
    <source>
        <dbReference type="EMBL" id="KAA2245206.1"/>
    </source>
</evidence>
<dbReference type="Gene3D" id="2.60.120.10">
    <property type="entry name" value="Jelly Rolls"/>
    <property type="match status" value="1"/>
</dbReference>
<comment type="caution">
    <text evidence="2">The sequence shown here is derived from an EMBL/GenBank/DDBJ whole genome shotgun (WGS) entry which is preliminary data.</text>
</comment>
<dbReference type="SUPFAM" id="SSF51182">
    <property type="entry name" value="RmlC-like cupins"/>
    <property type="match status" value="1"/>
</dbReference>
<name>A0A5B2W3T3_9BACT</name>
<accession>A0A5B2W3T3</accession>
<reference evidence="2 3" key="1">
    <citation type="submission" date="2019-09" db="EMBL/GenBank/DDBJ databases">
        <title>Chitinophaga ginsengihumi sp. nov., isolated from soil of ginseng rhizosphere.</title>
        <authorList>
            <person name="Lee J."/>
        </authorList>
    </citation>
    <scope>NUCLEOTIDE SEQUENCE [LARGE SCALE GENOMIC DNA]</scope>
    <source>
        <strain evidence="2 3">BN140078</strain>
    </source>
</reference>
<dbReference type="Proteomes" id="UP000324611">
    <property type="component" value="Unassembled WGS sequence"/>
</dbReference>
<evidence type="ECO:0000259" key="1">
    <source>
        <dbReference type="Pfam" id="PF07883"/>
    </source>
</evidence>
<keyword evidence="3" id="KW-1185">Reference proteome</keyword>
<dbReference type="InterPro" id="IPR013096">
    <property type="entry name" value="Cupin_2"/>
</dbReference>
<gene>
    <name evidence="2" type="ORF">F0L74_04385</name>
</gene>
<dbReference type="InterPro" id="IPR014710">
    <property type="entry name" value="RmlC-like_jellyroll"/>
</dbReference>
<dbReference type="EMBL" id="VUOC01000001">
    <property type="protein sequence ID" value="KAA2245206.1"/>
    <property type="molecule type" value="Genomic_DNA"/>
</dbReference>
<reference evidence="2 3" key="2">
    <citation type="submission" date="2019-09" db="EMBL/GenBank/DDBJ databases">
        <authorList>
            <person name="Jin C."/>
        </authorList>
    </citation>
    <scope>NUCLEOTIDE SEQUENCE [LARGE SCALE GENOMIC DNA]</scope>
    <source>
        <strain evidence="2 3">BN140078</strain>
    </source>
</reference>